<protein>
    <submittedName>
        <fullName evidence="2">Uncharacterized protein</fullName>
    </submittedName>
</protein>
<evidence type="ECO:0000256" key="1">
    <source>
        <dbReference type="SAM" id="MobiDB-lite"/>
    </source>
</evidence>
<gene>
    <name evidence="2" type="ORF">BCR44DRAFT_393753</name>
</gene>
<accession>A0A1Y2GZ13</accession>
<feature type="region of interest" description="Disordered" evidence="1">
    <location>
        <begin position="1"/>
        <end position="29"/>
    </location>
</feature>
<comment type="caution">
    <text evidence="2">The sequence shown here is derived from an EMBL/GenBank/DDBJ whole genome shotgun (WGS) entry which is preliminary data.</text>
</comment>
<evidence type="ECO:0000313" key="2">
    <source>
        <dbReference type="EMBL" id="ORZ27549.1"/>
    </source>
</evidence>
<organism evidence="2 3">
    <name type="scientific">Catenaria anguillulae PL171</name>
    <dbReference type="NCBI Taxonomy" id="765915"/>
    <lineage>
        <taxon>Eukaryota</taxon>
        <taxon>Fungi</taxon>
        <taxon>Fungi incertae sedis</taxon>
        <taxon>Blastocladiomycota</taxon>
        <taxon>Blastocladiomycetes</taxon>
        <taxon>Blastocladiales</taxon>
        <taxon>Catenariaceae</taxon>
        <taxon>Catenaria</taxon>
    </lineage>
</organism>
<dbReference type="AlphaFoldDB" id="A0A1Y2GZ13"/>
<name>A0A1Y2GZ13_9FUNG</name>
<sequence length="101" mass="10974">MTAFPIKMGNTLREKRNANAAPRGQPGNAHLILLDDSSAGGLQVLVTDPFVSPCRRPPHLGLFVPIVLLPSPARNNKQRAERCVMVQKGLAFNLRAPIHTS</sequence>
<dbReference type="EMBL" id="MCFL01000376">
    <property type="protein sequence ID" value="ORZ27549.1"/>
    <property type="molecule type" value="Genomic_DNA"/>
</dbReference>
<proteinExistence type="predicted"/>
<reference evidence="2 3" key="1">
    <citation type="submission" date="2016-07" db="EMBL/GenBank/DDBJ databases">
        <title>Pervasive Adenine N6-methylation of Active Genes in Fungi.</title>
        <authorList>
            <consortium name="DOE Joint Genome Institute"/>
            <person name="Mondo S.J."/>
            <person name="Dannebaum R.O."/>
            <person name="Kuo R.C."/>
            <person name="Labutti K."/>
            <person name="Haridas S."/>
            <person name="Kuo A."/>
            <person name="Salamov A."/>
            <person name="Ahrendt S.R."/>
            <person name="Lipzen A."/>
            <person name="Sullivan W."/>
            <person name="Andreopoulos W.B."/>
            <person name="Clum A."/>
            <person name="Lindquist E."/>
            <person name="Daum C."/>
            <person name="Ramamoorthy G.K."/>
            <person name="Gryganskyi A."/>
            <person name="Culley D."/>
            <person name="Magnuson J.K."/>
            <person name="James T.Y."/>
            <person name="O'Malley M.A."/>
            <person name="Stajich J.E."/>
            <person name="Spatafora J.W."/>
            <person name="Visel A."/>
            <person name="Grigoriev I.V."/>
        </authorList>
    </citation>
    <scope>NUCLEOTIDE SEQUENCE [LARGE SCALE GENOMIC DNA]</scope>
    <source>
        <strain evidence="2 3">PL171</strain>
    </source>
</reference>
<evidence type="ECO:0000313" key="3">
    <source>
        <dbReference type="Proteomes" id="UP000193411"/>
    </source>
</evidence>
<dbReference type="Proteomes" id="UP000193411">
    <property type="component" value="Unassembled WGS sequence"/>
</dbReference>
<keyword evidence="3" id="KW-1185">Reference proteome</keyword>